<dbReference type="InterPro" id="IPR035897">
    <property type="entry name" value="Toll_tir_struct_dom_sf"/>
</dbReference>
<dbReference type="GO" id="GO:0042113">
    <property type="term" value="P:B cell activation"/>
    <property type="evidence" value="ECO:0007669"/>
    <property type="project" value="TreeGrafter"/>
</dbReference>
<dbReference type="SMART" id="SM01282">
    <property type="entry name" value="DBB"/>
    <property type="match status" value="1"/>
</dbReference>
<keyword evidence="5" id="KW-1185">Reference proteome</keyword>
<reference evidence="4" key="1">
    <citation type="submission" date="2020-08" db="EMBL/GenBank/DDBJ databases">
        <title>Chromosome-level assembly of Southern catfish (Silurus meridionalis) provides insights into visual adaptation to the nocturnal and benthic lifestyles.</title>
        <authorList>
            <person name="Zhang Y."/>
            <person name="Wang D."/>
            <person name="Peng Z."/>
        </authorList>
    </citation>
    <scope>NUCLEOTIDE SEQUENCE</scope>
    <source>
        <strain evidence="4">SWU-2019-XX</strain>
        <tissue evidence="4">Muscle</tissue>
    </source>
</reference>
<dbReference type="Gene3D" id="1.25.40.20">
    <property type="entry name" value="Ankyrin repeat-containing domain"/>
    <property type="match status" value="1"/>
</dbReference>
<comment type="caution">
    <text evidence="4">The sequence shown here is derived from an EMBL/GenBank/DDBJ whole genome shotgun (WGS) entry which is preliminary data.</text>
</comment>
<dbReference type="PANTHER" id="PTHR16267:SF13">
    <property type="entry name" value="B-CELL SCAFFOLD PROTEIN WITH ANKYRIN REPEATS"/>
    <property type="match status" value="1"/>
</dbReference>
<dbReference type="InterPro" id="IPR017893">
    <property type="entry name" value="DBB_domain"/>
</dbReference>
<dbReference type="Proteomes" id="UP000606274">
    <property type="component" value="Unassembled WGS sequence"/>
</dbReference>
<dbReference type="InterPro" id="IPR041340">
    <property type="entry name" value="PIK3AP1_TIR"/>
</dbReference>
<sequence>MNKTGKELLIIFEEEAEQWASYMHSILARSVPEMGICCYNIAMVSSRRDNFLELNGYKCKLLILSRGMLEGMCQLHRFFLARVLRPEACVVVLLCGVDSLEPLLELVPLKGEECLQISSDQDAQEYHSAVLDIIQGVSGGQTSAVDTRITLGPKLDRRHSAGLAFTKPLLVMPSRVPCENPGEVFLLLQQSMASKDLEVEFSGGLQKVRIKPVKWNDSALSVTAAEFPAGTVTVTLYCGGVMKGSTHLHYYDTMGEISRLLKQAADPMNFMCQAFQTSSLEKIDHILAACVLKKMPSGGFHGLQNDQILTGESHSEDIPTLLHFAAKYGLTDLASVLLQCPGAQQAMRSTNCFGHTPLVLAHANGHSQLHILLEQSLAKSSGDDMSEDTSVYELMGSTAHLQVADTHDEPHTGRVRDATLQVKADNDPYTLEMNDEEYDMILTSSSSMVMSNRPPAPAPRPESLPTKEENLPYIAQVFQKKMSQADTETLYSLPAKQTGGQDSCTYDTFMPGPAPGLDELIKLQEQVKKGSLSVDEALERFSDWQRVQKGLDGIQQEKLRQLRASIMNNREDDDSVYDKINIVHHTPPPTTKECRRGSQQSETNFYSKSSKGQHSNFFRKADKR</sequence>
<dbReference type="EMBL" id="JABFDY010000006">
    <property type="protein sequence ID" value="KAF7706280.1"/>
    <property type="molecule type" value="Genomic_DNA"/>
</dbReference>
<dbReference type="GO" id="GO:0005102">
    <property type="term" value="F:signaling receptor binding"/>
    <property type="evidence" value="ECO:0007669"/>
    <property type="project" value="TreeGrafter"/>
</dbReference>
<proteinExistence type="predicted"/>
<accession>A0A8T0BLM0</accession>
<dbReference type="AlphaFoldDB" id="A0A8T0BLM0"/>
<evidence type="ECO:0000313" key="4">
    <source>
        <dbReference type="EMBL" id="KAF7706280.1"/>
    </source>
</evidence>
<feature type="domain" description="DBB" evidence="3">
    <location>
        <begin position="171"/>
        <end position="303"/>
    </location>
</feature>
<keyword evidence="1" id="KW-0597">Phosphoprotein</keyword>
<dbReference type="GO" id="GO:1990782">
    <property type="term" value="F:protein tyrosine kinase binding"/>
    <property type="evidence" value="ECO:0007669"/>
    <property type="project" value="TreeGrafter"/>
</dbReference>
<dbReference type="OrthoDB" id="8192811at2759"/>
<feature type="region of interest" description="Disordered" evidence="2">
    <location>
        <begin position="584"/>
        <end position="624"/>
    </location>
</feature>
<evidence type="ECO:0000259" key="3">
    <source>
        <dbReference type="PROSITE" id="PS51376"/>
    </source>
</evidence>
<protein>
    <recommendedName>
        <fullName evidence="3">DBB domain-containing protein</fullName>
    </recommendedName>
</protein>
<dbReference type="SUPFAM" id="SSF48403">
    <property type="entry name" value="Ankyrin repeat"/>
    <property type="match status" value="1"/>
</dbReference>
<name>A0A8T0BLM0_SILME</name>
<dbReference type="PROSITE" id="PS51376">
    <property type="entry name" value="DBB"/>
    <property type="match status" value="1"/>
</dbReference>
<dbReference type="InterPro" id="IPR052446">
    <property type="entry name" value="B-cell_PI3K-Signaling_Adptrs"/>
</dbReference>
<dbReference type="GO" id="GO:0050869">
    <property type="term" value="P:negative regulation of B cell activation"/>
    <property type="evidence" value="ECO:0007669"/>
    <property type="project" value="TreeGrafter"/>
</dbReference>
<dbReference type="InterPro" id="IPR036770">
    <property type="entry name" value="Ankyrin_rpt-contain_sf"/>
</dbReference>
<evidence type="ECO:0000256" key="1">
    <source>
        <dbReference type="ARBA" id="ARBA00022553"/>
    </source>
</evidence>
<dbReference type="Gene3D" id="3.40.50.10140">
    <property type="entry name" value="Toll/interleukin-1 receptor homology (TIR) domain"/>
    <property type="match status" value="1"/>
</dbReference>
<evidence type="ECO:0000256" key="2">
    <source>
        <dbReference type="SAM" id="MobiDB-lite"/>
    </source>
</evidence>
<organism evidence="4 5">
    <name type="scientific">Silurus meridionalis</name>
    <name type="common">Southern catfish</name>
    <name type="synonym">Silurus soldatovi meridionalis</name>
    <dbReference type="NCBI Taxonomy" id="175797"/>
    <lineage>
        <taxon>Eukaryota</taxon>
        <taxon>Metazoa</taxon>
        <taxon>Chordata</taxon>
        <taxon>Craniata</taxon>
        <taxon>Vertebrata</taxon>
        <taxon>Euteleostomi</taxon>
        <taxon>Actinopterygii</taxon>
        <taxon>Neopterygii</taxon>
        <taxon>Teleostei</taxon>
        <taxon>Ostariophysi</taxon>
        <taxon>Siluriformes</taxon>
        <taxon>Siluridae</taxon>
        <taxon>Silurus</taxon>
    </lineage>
</organism>
<dbReference type="GO" id="GO:0051898">
    <property type="term" value="P:negative regulation of phosphatidylinositol 3-kinase/protein kinase B signal transduction"/>
    <property type="evidence" value="ECO:0007669"/>
    <property type="project" value="TreeGrafter"/>
</dbReference>
<dbReference type="Pfam" id="PF18567">
    <property type="entry name" value="TIR_3"/>
    <property type="match status" value="1"/>
</dbReference>
<evidence type="ECO:0000313" key="5">
    <source>
        <dbReference type="Proteomes" id="UP000606274"/>
    </source>
</evidence>
<gene>
    <name evidence="4" type="ORF">HF521_019534</name>
</gene>
<dbReference type="PANTHER" id="PTHR16267">
    <property type="entry name" value="BANK1/PIK3AP1 FAMILY MEMBER"/>
    <property type="match status" value="1"/>
</dbReference>
<dbReference type="Pfam" id="PF14545">
    <property type="entry name" value="DBB"/>
    <property type="match status" value="1"/>
</dbReference>
<feature type="compositionally biased region" description="Polar residues" evidence="2">
    <location>
        <begin position="597"/>
        <end position="616"/>
    </location>
</feature>